<reference evidence="1 2" key="1">
    <citation type="submission" date="2017-01" db="EMBL/GenBank/DDBJ databases">
        <authorList>
            <consortium name="Urmite Genomes"/>
        </authorList>
    </citation>
    <scope>NUCLEOTIDE SEQUENCE [LARGE SCALE GENOMIC DNA]</scope>
    <source>
        <strain evidence="1 2">AB57</strain>
    </source>
</reference>
<evidence type="ECO:0000313" key="2">
    <source>
        <dbReference type="Proteomes" id="UP000240988"/>
    </source>
</evidence>
<gene>
    <name evidence="1" type="ORF">MRAB57_161</name>
</gene>
<feature type="non-terminal residue" evidence="1">
    <location>
        <position position="1"/>
    </location>
</feature>
<name>A0A2U3NLQ8_9MYCO</name>
<evidence type="ECO:0000313" key="1">
    <source>
        <dbReference type="EMBL" id="SPM32363.1"/>
    </source>
</evidence>
<dbReference type="EMBL" id="FUFA01000001">
    <property type="protein sequence ID" value="SPM32363.1"/>
    <property type="molecule type" value="Genomic_DNA"/>
</dbReference>
<proteinExistence type="predicted"/>
<sequence length="75" mass="8475">VNVMLERLGQDYDDVLVNFEHNDESAVAAMVALPLRARWWDSTFKTWRIHPGYVGRLAANLRSLGYTVVDGGDPQ</sequence>
<protein>
    <submittedName>
        <fullName evidence="1">Uncharacterized protein</fullName>
    </submittedName>
</protein>
<accession>A0A2U3NLQ8</accession>
<keyword evidence="2" id="KW-1185">Reference proteome</keyword>
<organism evidence="1 2">
    <name type="scientific">Mycobacterium rhizamassiliense</name>
    <dbReference type="NCBI Taxonomy" id="1841860"/>
    <lineage>
        <taxon>Bacteria</taxon>
        <taxon>Bacillati</taxon>
        <taxon>Actinomycetota</taxon>
        <taxon>Actinomycetes</taxon>
        <taxon>Mycobacteriales</taxon>
        <taxon>Mycobacteriaceae</taxon>
        <taxon>Mycobacterium</taxon>
    </lineage>
</organism>
<dbReference type="AlphaFoldDB" id="A0A2U3NLQ8"/>
<dbReference type="STRING" id="1841860.GCA_900157375_00161"/>
<dbReference type="Proteomes" id="UP000240988">
    <property type="component" value="Unassembled WGS sequence"/>
</dbReference>